<protein>
    <submittedName>
        <fullName evidence="1">Uncharacterized protein</fullName>
    </submittedName>
</protein>
<name>A0A0F8ZA87_9ZZZZ</name>
<reference evidence="1" key="1">
    <citation type="journal article" date="2015" name="Nature">
        <title>Complex archaea that bridge the gap between prokaryotes and eukaryotes.</title>
        <authorList>
            <person name="Spang A."/>
            <person name="Saw J.H."/>
            <person name="Jorgensen S.L."/>
            <person name="Zaremba-Niedzwiedzka K."/>
            <person name="Martijn J."/>
            <person name="Lind A.E."/>
            <person name="van Eijk R."/>
            <person name="Schleper C."/>
            <person name="Guy L."/>
            <person name="Ettema T.J."/>
        </authorList>
    </citation>
    <scope>NUCLEOTIDE SEQUENCE</scope>
</reference>
<organism evidence="1">
    <name type="scientific">marine sediment metagenome</name>
    <dbReference type="NCBI Taxonomy" id="412755"/>
    <lineage>
        <taxon>unclassified sequences</taxon>
        <taxon>metagenomes</taxon>
        <taxon>ecological metagenomes</taxon>
    </lineage>
</organism>
<sequence length="31" mass="3740">ESKKNNMIELISQFSRSKIARKEKFMKNLIQ</sequence>
<dbReference type="AlphaFoldDB" id="A0A0F8ZA87"/>
<evidence type="ECO:0000313" key="1">
    <source>
        <dbReference type="EMBL" id="KKK90737.1"/>
    </source>
</evidence>
<proteinExistence type="predicted"/>
<gene>
    <name evidence="1" type="ORF">LCGC14_2720000</name>
</gene>
<accession>A0A0F8ZA87</accession>
<feature type="non-terminal residue" evidence="1">
    <location>
        <position position="1"/>
    </location>
</feature>
<dbReference type="EMBL" id="LAZR01048963">
    <property type="protein sequence ID" value="KKK90737.1"/>
    <property type="molecule type" value="Genomic_DNA"/>
</dbReference>
<comment type="caution">
    <text evidence="1">The sequence shown here is derived from an EMBL/GenBank/DDBJ whole genome shotgun (WGS) entry which is preliminary data.</text>
</comment>